<name>A0AAW0R2Q4_9PEZI</name>
<evidence type="ECO:0000256" key="1">
    <source>
        <dbReference type="SAM" id="MobiDB-lite"/>
    </source>
</evidence>
<evidence type="ECO:0000313" key="2">
    <source>
        <dbReference type="EMBL" id="KAK8121504.1"/>
    </source>
</evidence>
<feature type="region of interest" description="Disordered" evidence="1">
    <location>
        <begin position="156"/>
        <end position="175"/>
    </location>
</feature>
<protein>
    <submittedName>
        <fullName evidence="2">Uncharacterized protein</fullName>
    </submittedName>
</protein>
<keyword evidence="3" id="KW-1185">Reference proteome</keyword>
<dbReference type="EMBL" id="JAQQWP010000004">
    <property type="protein sequence ID" value="KAK8121504.1"/>
    <property type="molecule type" value="Genomic_DNA"/>
</dbReference>
<reference evidence="2 3" key="1">
    <citation type="submission" date="2023-01" db="EMBL/GenBank/DDBJ databases">
        <title>Analysis of 21 Apiospora genomes using comparative genomics revels a genus with tremendous synthesis potential of carbohydrate active enzymes and secondary metabolites.</title>
        <authorList>
            <person name="Sorensen T."/>
        </authorList>
    </citation>
    <scope>NUCLEOTIDE SEQUENCE [LARGE SCALE GENOMIC DNA]</scope>
    <source>
        <strain evidence="2 3">CBS 117206</strain>
    </source>
</reference>
<feature type="region of interest" description="Disordered" evidence="1">
    <location>
        <begin position="290"/>
        <end position="317"/>
    </location>
</feature>
<organism evidence="2 3">
    <name type="scientific">Apiospora kogelbergensis</name>
    <dbReference type="NCBI Taxonomy" id="1337665"/>
    <lineage>
        <taxon>Eukaryota</taxon>
        <taxon>Fungi</taxon>
        <taxon>Dikarya</taxon>
        <taxon>Ascomycota</taxon>
        <taxon>Pezizomycotina</taxon>
        <taxon>Sordariomycetes</taxon>
        <taxon>Xylariomycetidae</taxon>
        <taxon>Amphisphaeriales</taxon>
        <taxon>Apiosporaceae</taxon>
        <taxon>Apiospora</taxon>
    </lineage>
</organism>
<evidence type="ECO:0000313" key="3">
    <source>
        <dbReference type="Proteomes" id="UP001392437"/>
    </source>
</evidence>
<dbReference type="AlphaFoldDB" id="A0AAW0R2Q4"/>
<sequence>MCLGEVFTEVELECLGWLYWEQAGETMLSGIATARLLGRYVCAWKQHIEVFKCLLHEQRRYRGQLRRGPSLGGLQVHTGVHMEVVGETGSSLVASGRMLEARNGRLGRANQPLNCRPDNSPRFRSRHEGPARQQTNICVGRRRDATKTLPAAREAIPSPRSRVVPPPPSDRHVRVKECPAPGWHLLTDGSYWESLDPVLSISYGARHPYTHLDSIDYNQASDKAEKATKQTRRLPATPKIKPTDEPRSVPDTAPSKNNHKTGEVIDDDGNAIERVIDDNAEDFVSYIATQGGSVLDGKPEPPRRRLGAALHEPLQGH</sequence>
<comment type="caution">
    <text evidence="2">The sequence shown here is derived from an EMBL/GenBank/DDBJ whole genome shotgun (WGS) entry which is preliminary data.</text>
</comment>
<gene>
    <name evidence="2" type="ORF">PG999_005624</name>
</gene>
<feature type="region of interest" description="Disordered" evidence="1">
    <location>
        <begin position="108"/>
        <end position="133"/>
    </location>
</feature>
<feature type="region of interest" description="Disordered" evidence="1">
    <location>
        <begin position="223"/>
        <end position="269"/>
    </location>
</feature>
<proteinExistence type="predicted"/>
<accession>A0AAW0R2Q4</accession>
<dbReference type="Proteomes" id="UP001392437">
    <property type="component" value="Unassembled WGS sequence"/>
</dbReference>